<dbReference type="Pfam" id="PF00196">
    <property type="entry name" value="GerE"/>
    <property type="match status" value="1"/>
</dbReference>
<dbReference type="InterPro" id="IPR039420">
    <property type="entry name" value="WalR-like"/>
</dbReference>
<evidence type="ECO:0000256" key="5">
    <source>
        <dbReference type="ARBA" id="ARBA00023163"/>
    </source>
</evidence>
<keyword evidence="4" id="KW-0238">DNA-binding</keyword>
<dbReference type="SUPFAM" id="SSF46894">
    <property type="entry name" value="C-terminal effector domain of the bipartite response regulators"/>
    <property type="match status" value="1"/>
</dbReference>
<evidence type="ECO:0000256" key="2">
    <source>
        <dbReference type="ARBA" id="ARBA00022553"/>
    </source>
</evidence>
<keyword evidence="3" id="KW-0805">Transcription regulation</keyword>
<dbReference type="Gene3D" id="3.40.50.2300">
    <property type="match status" value="1"/>
</dbReference>
<keyword evidence="5" id="KW-0804">Transcription</keyword>
<keyword evidence="2 7" id="KW-0597">Phosphoprotein</keyword>
<feature type="domain" description="Response regulatory" evidence="9">
    <location>
        <begin position="5"/>
        <end position="121"/>
    </location>
</feature>
<dbReference type="InterPro" id="IPR000792">
    <property type="entry name" value="Tscrpt_reg_LuxR_C"/>
</dbReference>
<dbReference type="CDD" id="cd06170">
    <property type="entry name" value="LuxR_C_like"/>
    <property type="match status" value="1"/>
</dbReference>
<dbReference type="PANTHER" id="PTHR43214:SF41">
    <property type="entry name" value="NITRATE_NITRITE RESPONSE REGULATOR PROTEIN NARP"/>
    <property type="match status" value="1"/>
</dbReference>
<dbReference type="InterPro" id="IPR001789">
    <property type="entry name" value="Sig_transdc_resp-reg_receiver"/>
</dbReference>
<comment type="function">
    <text evidence="6">May play the central regulatory role in sporulation. It may be an element of the effector pathway responsible for the activation of sporulation genes in response to nutritional stress. Spo0A may act in concert with spo0H (a sigma factor) to control the expression of some genes that are critical to the sporulation process.</text>
</comment>
<organism evidence="10 11">
    <name type="scientific">Clostridium moutaii</name>
    <dbReference type="NCBI Taxonomy" id="3240932"/>
    <lineage>
        <taxon>Bacteria</taxon>
        <taxon>Bacillati</taxon>
        <taxon>Bacillota</taxon>
        <taxon>Clostridia</taxon>
        <taxon>Eubacteriales</taxon>
        <taxon>Clostridiaceae</taxon>
        <taxon>Clostridium</taxon>
    </lineage>
</organism>
<evidence type="ECO:0000259" key="9">
    <source>
        <dbReference type="PROSITE" id="PS50110"/>
    </source>
</evidence>
<evidence type="ECO:0000256" key="7">
    <source>
        <dbReference type="PROSITE-ProRule" id="PRU00169"/>
    </source>
</evidence>
<gene>
    <name evidence="10" type="ORF">AB8U03_11625</name>
</gene>
<feature type="modified residue" description="4-aspartylphosphate" evidence="7">
    <location>
        <position position="56"/>
    </location>
</feature>
<evidence type="ECO:0000313" key="10">
    <source>
        <dbReference type="EMBL" id="MEY8000835.1"/>
    </source>
</evidence>
<dbReference type="SMART" id="SM00421">
    <property type="entry name" value="HTH_LUXR"/>
    <property type="match status" value="1"/>
</dbReference>
<dbReference type="SMART" id="SM00448">
    <property type="entry name" value="REC"/>
    <property type="match status" value="1"/>
</dbReference>
<dbReference type="PANTHER" id="PTHR43214">
    <property type="entry name" value="TWO-COMPONENT RESPONSE REGULATOR"/>
    <property type="match status" value="1"/>
</dbReference>
<evidence type="ECO:0000256" key="4">
    <source>
        <dbReference type="ARBA" id="ARBA00023125"/>
    </source>
</evidence>
<protein>
    <recommendedName>
        <fullName evidence="1">Stage 0 sporulation protein A homolog</fullName>
    </recommendedName>
</protein>
<evidence type="ECO:0000256" key="1">
    <source>
        <dbReference type="ARBA" id="ARBA00018672"/>
    </source>
</evidence>
<sequence length="216" mass="24502">MKKIKVFIADDHKILRESLVILLAQHENIEVIGEAANGQEAYGKIMKLKPDIAILDISIPQLNGLDLAAKLKQETSYIKIIILTMHKNEDLITRALCMGVEGYVLKDNALEELIKCIETVYDNKIFLSHNFTQLIVDGFIKSRQNKNSLQTEALSAREREILQLLAEGKSNKAISIILNLSIKTVETHRANIMRKMDFNNIVDLVLYAVRNHIIEP</sequence>
<evidence type="ECO:0000256" key="6">
    <source>
        <dbReference type="ARBA" id="ARBA00024867"/>
    </source>
</evidence>
<dbReference type="PROSITE" id="PS50043">
    <property type="entry name" value="HTH_LUXR_2"/>
    <property type="match status" value="1"/>
</dbReference>
<name>A0ABV4BQL9_9CLOT</name>
<evidence type="ECO:0000256" key="3">
    <source>
        <dbReference type="ARBA" id="ARBA00023015"/>
    </source>
</evidence>
<reference evidence="10 11" key="1">
    <citation type="submission" date="2024-08" db="EMBL/GenBank/DDBJ databases">
        <title>Clostridium lapicellarii sp. nov., and Clostridium renhuaiense sp. nov., two species isolated from the mud in a fermentation cellar used for producing sauce-flavour Chinese liquors.</title>
        <authorList>
            <person name="Yang F."/>
            <person name="Wang H."/>
            <person name="Chen L.Q."/>
            <person name="Zhou N."/>
            <person name="Lu J.J."/>
            <person name="Pu X.X."/>
            <person name="Wan B."/>
            <person name="Wang L."/>
            <person name="Liu S.J."/>
        </authorList>
    </citation>
    <scope>NUCLEOTIDE SEQUENCE [LARGE SCALE GENOMIC DNA]</scope>
    <source>
        <strain evidence="10 11">MT-5</strain>
    </source>
</reference>
<evidence type="ECO:0000313" key="11">
    <source>
        <dbReference type="Proteomes" id="UP001564657"/>
    </source>
</evidence>
<dbReference type="PROSITE" id="PS50110">
    <property type="entry name" value="RESPONSE_REGULATORY"/>
    <property type="match status" value="1"/>
</dbReference>
<dbReference type="EMBL" id="JBGEWD010000010">
    <property type="protein sequence ID" value="MEY8000835.1"/>
    <property type="molecule type" value="Genomic_DNA"/>
</dbReference>
<dbReference type="Proteomes" id="UP001564657">
    <property type="component" value="Unassembled WGS sequence"/>
</dbReference>
<feature type="domain" description="HTH luxR-type" evidence="8">
    <location>
        <begin position="147"/>
        <end position="212"/>
    </location>
</feature>
<dbReference type="CDD" id="cd17535">
    <property type="entry name" value="REC_NarL-like"/>
    <property type="match status" value="1"/>
</dbReference>
<dbReference type="InterPro" id="IPR058245">
    <property type="entry name" value="NreC/VraR/RcsB-like_REC"/>
</dbReference>
<keyword evidence="11" id="KW-1185">Reference proteome</keyword>
<dbReference type="Pfam" id="PF00072">
    <property type="entry name" value="Response_reg"/>
    <property type="match status" value="1"/>
</dbReference>
<accession>A0ABV4BQL9</accession>
<dbReference type="PROSITE" id="PS00622">
    <property type="entry name" value="HTH_LUXR_1"/>
    <property type="match status" value="1"/>
</dbReference>
<proteinExistence type="predicted"/>
<dbReference type="InterPro" id="IPR016032">
    <property type="entry name" value="Sig_transdc_resp-reg_C-effctor"/>
</dbReference>
<dbReference type="PRINTS" id="PR00038">
    <property type="entry name" value="HTHLUXR"/>
</dbReference>
<comment type="caution">
    <text evidence="10">The sequence shown here is derived from an EMBL/GenBank/DDBJ whole genome shotgun (WGS) entry which is preliminary data.</text>
</comment>
<dbReference type="RefSeq" id="WP_369704724.1">
    <property type="nucleotide sequence ID" value="NZ_JBGEWD010000010.1"/>
</dbReference>
<evidence type="ECO:0000259" key="8">
    <source>
        <dbReference type="PROSITE" id="PS50043"/>
    </source>
</evidence>
<dbReference type="SUPFAM" id="SSF52172">
    <property type="entry name" value="CheY-like"/>
    <property type="match status" value="1"/>
</dbReference>
<dbReference type="InterPro" id="IPR011006">
    <property type="entry name" value="CheY-like_superfamily"/>
</dbReference>